<sequence length="53" mass="6002">DVVRVNVVQNSKILACKQFILKNKMQQILQIREISSNDSRGNVSEVSDTEIGR</sequence>
<dbReference type="AlphaFoldDB" id="A0A4Y7K109"/>
<accession>A0A4Y7K109</accession>
<dbReference type="Gramene" id="RZC66536">
    <property type="protein sequence ID" value="RZC66536"/>
    <property type="gene ID" value="C5167_010229"/>
</dbReference>
<dbReference type="Proteomes" id="UP000316621">
    <property type="component" value="Chromosome 6"/>
</dbReference>
<reference evidence="1 2" key="1">
    <citation type="journal article" date="2018" name="Science">
        <title>The opium poppy genome and morphinan production.</title>
        <authorList>
            <person name="Guo L."/>
            <person name="Winzer T."/>
            <person name="Yang X."/>
            <person name="Li Y."/>
            <person name="Ning Z."/>
            <person name="He Z."/>
            <person name="Teodor R."/>
            <person name="Lu Y."/>
            <person name="Bowser T.A."/>
            <person name="Graham I.A."/>
            <person name="Ye K."/>
        </authorList>
    </citation>
    <scope>NUCLEOTIDE SEQUENCE [LARGE SCALE GENOMIC DNA]</scope>
    <source>
        <strain evidence="2">cv. HN1</strain>
        <tissue evidence="1">Leaves</tissue>
    </source>
</reference>
<protein>
    <submittedName>
        <fullName evidence="1">Uncharacterized protein</fullName>
    </submittedName>
</protein>
<evidence type="ECO:0000313" key="1">
    <source>
        <dbReference type="EMBL" id="RZC66536.1"/>
    </source>
</evidence>
<evidence type="ECO:0000313" key="2">
    <source>
        <dbReference type="Proteomes" id="UP000316621"/>
    </source>
</evidence>
<gene>
    <name evidence="1" type="ORF">C5167_010229</name>
</gene>
<keyword evidence="2" id="KW-1185">Reference proteome</keyword>
<feature type="non-terminal residue" evidence="1">
    <location>
        <position position="1"/>
    </location>
</feature>
<dbReference type="EMBL" id="CM010720">
    <property type="protein sequence ID" value="RZC66536.1"/>
    <property type="molecule type" value="Genomic_DNA"/>
</dbReference>
<name>A0A4Y7K109_PAPSO</name>
<organism evidence="1 2">
    <name type="scientific">Papaver somniferum</name>
    <name type="common">Opium poppy</name>
    <dbReference type="NCBI Taxonomy" id="3469"/>
    <lineage>
        <taxon>Eukaryota</taxon>
        <taxon>Viridiplantae</taxon>
        <taxon>Streptophyta</taxon>
        <taxon>Embryophyta</taxon>
        <taxon>Tracheophyta</taxon>
        <taxon>Spermatophyta</taxon>
        <taxon>Magnoliopsida</taxon>
        <taxon>Ranunculales</taxon>
        <taxon>Papaveraceae</taxon>
        <taxon>Papaveroideae</taxon>
        <taxon>Papaver</taxon>
    </lineage>
</organism>
<proteinExistence type="predicted"/>